<feature type="transmembrane region" description="Helical" evidence="1">
    <location>
        <begin position="82"/>
        <end position="99"/>
    </location>
</feature>
<gene>
    <name evidence="2" type="ORF">QE207_00860</name>
</gene>
<feature type="transmembrane region" description="Helical" evidence="1">
    <location>
        <begin position="181"/>
        <end position="205"/>
    </location>
</feature>
<proteinExistence type="predicted"/>
<sequence length="214" mass="24706">MRFKIFDVIFGETIDSGHGRIFLPVLFCIVLSSTTLLFFNHKTILIFGYPLHLSMGLIVFPLTFTLTNIMQELYGKLFANTAVRYGFLCDTLLVFIAFVLSNLGERQDYFTVYKDPPTIMVMTFIFLWMSTLINTIMFEKLKNWGKSTFARFFISSVLAETSISIISIPTMMWKNNLTNGVFLSVLFIVLYKVISTFILSVIISVKMHWNTHHQ</sequence>
<feature type="transmembrane region" description="Helical" evidence="1">
    <location>
        <begin position="21"/>
        <end position="39"/>
    </location>
</feature>
<feature type="transmembrane region" description="Helical" evidence="1">
    <location>
        <begin position="149"/>
        <end position="169"/>
    </location>
</feature>
<reference evidence="2" key="1">
    <citation type="submission" date="2023-04" db="EMBL/GenBank/DDBJ databases">
        <title>Genome dynamics across the evolutionary transition to endosymbiosis.</title>
        <authorList>
            <person name="Siozios S."/>
            <person name="Nadal-Jimenez P."/>
            <person name="Azagi T."/>
            <person name="Sprong H."/>
            <person name="Frost C.L."/>
            <person name="Parratt S.R."/>
            <person name="Taylor G."/>
            <person name="Brettell L."/>
            <person name="Lew K.C."/>
            <person name="Croft L."/>
            <person name="King K.C."/>
            <person name="Brockhurst M.A."/>
            <person name="Hypsa V."/>
            <person name="Novakova E."/>
            <person name="Darby A.C."/>
            <person name="Hurst G.D.D."/>
        </authorList>
    </citation>
    <scope>NUCLEOTIDE SEQUENCE</scope>
    <source>
        <strain evidence="2">AIh</strain>
        <plasmid evidence="2">paIh2</plasmid>
    </source>
</reference>
<feature type="transmembrane region" description="Helical" evidence="1">
    <location>
        <begin position="119"/>
        <end position="137"/>
    </location>
</feature>
<dbReference type="Proteomes" id="UP001177597">
    <property type="component" value="Plasmid paIh2"/>
</dbReference>
<keyword evidence="1" id="KW-0472">Membrane</keyword>
<geneLocation type="plasmid" evidence="2 3">
    <name>paIh2</name>
</geneLocation>
<keyword evidence="2" id="KW-0614">Plasmid</keyword>
<accession>A0AA95GC40</accession>
<dbReference type="PANTHER" id="PTHR34300:SF2">
    <property type="entry name" value="QUEUOSINE PRECURSOR TRANSPORTER-RELATED"/>
    <property type="match status" value="1"/>
</dbReference>
<dbReference type="Pfam" id="PF02592">
    <property type="entry name" value="Vut_1"/>
    <property type="match status" value="1"/>
</dbReference>
<keyword evidence="1" id="KW-0812">Transmembrane</keyword>
<dbReference type="PANTHER" id="PTHR34300">
    <property type="entry name" value="QUEUOSINE PRECURSOR TRANSPORTER-RELATED"/>
    <property type="match status" value="1"/>
</dbReference>
<feature type="transmembrane region" description="Helical" evidence="1">
    <location>
        <begin position="51"/>
        <end position="70"/>
    </location>
</feature>
<evidence type="ECO:0000313" key="2">
    <source>
        <dbReference type="EMBL" id="WGL93863.1"/>
    </source>
</evidence>
<evidence type="ECO:0000313" key="3">
    <source>
        <dbReference type="Proteomes" id="UP001177597"/>
    </source>
</evidence>
<protein>
    <submittedName>
        <fullName evidence="2">VUT family protein</fullName>
    </submittedName>
</protein>
<dbReference type="AlphaFoldDB" id="A0AA95GC40"/>
<dbReference type="EMBL" id="CP123492">
    <property type="protein sequence ID" value="WGL93863.1"/>
    <property type="molecule type" value="Genomic_DNA"/>
</dbReference>
<dbReference type="RefSeq" id="WP_280628302.1">
    <property type="nucleotide sequence ID" value="NZ_CP123492.1"/>
</dbReference>
<organism evidence="2 3">
    <name type="scientific">Arsenophonus nasoniae</name>
    <name type="common">son-killer infecting Nasonia vitripennis</name>
    <dbReference type="NCBI Taxonomy" id="638"/>
    <lineage>
        <taxon>Bacteria</taxon>
        <taxon>Pseudomonadati</taxon>
        <taxon>Pseudomonadota</taxon>
        <taxon>Gammaproteobacteria</taxon>
        <taxon>Enterobacterales</taxon>
        <taxon>Morganellaceae</taxon>
        <taxon>Arsenophonus</taxon>
    </lineage>
</organism>
<evidence type="ECO:0000256" key="1">
    <source>
        <dbReference type="SAM" id="Phobius"/>
    </source>
</evidence>
<keyword evidence="1" id="KW-1133">Transmembrane helix</keyword>
<name>A0AA95GC40_9GAMM</name>
<dbReference type="InterPro" id="IPR003744">
    <property type="entry name" value="YhhQ"/>
</dbReference>